<comment type="caution">
    <text evidence="1">The sequence shown here is derived from an EMBL/GenBank/DDBJ whole genome shotgun (WGS) entry which is preliminary data.</text>
</comment>
<evidence type="ECO:0000313" key="2">
    <source>
        <dbReference type="Proteomes" id="UP000036027"/>
    </source>
</evidence>
<gene>
    <name evidence="1" type="ORF">PL75_01095</name>
</gene>
<organism evidence="1 2">
    <name type="scientific">Neisseria arctica</name>
    <dbReference type="NCBI Taxonomy" id="1470200"/>
    <lineage>
        <taxon>Bacteria</taxon>
        <taxon>Pseudomonadati</taxon>
        <taxon>Pseudomonadota</taxon>
        <taxon>Betaproteobacteria</taxon>
        <taxon>Neisseriales</taxon>
        <taxon>Neisseriaceae</taxon>
        <taxon>Neisseria</taxon>
    </lineage>
</organism>
<dbReference type="EMBL" id="JTDO01000002">
    <property type="protein sequence ID" value="KLT73578.1"/>
    <property type="molecule type" value="Genomic_DNA"/>
</dbReference>
<keyword evidence="2" id="KW-1185">Reference proteome</keyword>
<dbReference type="AlphaFoldDB" id="A0A0J1C5H9"/>
<protein>
    <submittedName>
        <fullName evidence="1">Uncharacterized protein</fullName>
    </submittedName>
</protein>
<evidence type="ECO:0000313" key="1">
    <source>
        <dbReference type="EMBL" id="KLT73578.1"/>
    </source>
</evidence>
<proteinExistence type="predicted"/>
<dbReference type="Proteomes" id="UP000036027">
    <property type="component" value="Unassembled WGS sequence"/>
</dbReference>
<name>A0A0J1C5H9_9NEIS</name>
<accession>A0A0J1C5H9</accession>
<sequence length="62" mass="7228">MSNLFFLENKRTKSVGNLKKLQMFVQALPNEIKLEKTHRQYKTVTLEGYPLALNLTSKLCTR</sequence>
<reference evidence="1 2" key="1">
    <citation type="submission" date="2014-11" db="EMBL/GenBank/DDBJ databases">
        <title>Genome of a novel goose pathogen.</title>
        <authorList>
            <person name="Hansen C.M."/>
            <person name="Hueffer K."/>
            <person name="Choi S.C."/>
        </authorList>
    </citation>
    <scope>NUCLEOTIDE SEQUENCE [LARGE SCALE GENOMIC DNA]</scope>
    <source>
        <strain evidence="1 2">KH1503</strain>
    </source>
</reference>
<dbReference type="PATRIC" id="fig|1470200.3.peg.1009"/>